<protein>
    <submittedName>
        <fullName evidence="1">Uncharacterized protein</fullName>
    </submittedName>
</protein>
<dbReference type="PANTHER" id="PTHR46169:SF15">
    <property type="entry name" value="INNER CENTROMERE PROTEIN A-LIKE ISOFORM X1-RELATED"/>
    <property type="match status" value="1"/>
</dbReference>
<reference evidence="1" key="1">
    <citation type="submission" date="2016-03" db="EMBL/GenBank/DDBJ databases">
        <title>Mechanisms controlling the formation of the plant cell surface in tip-growing cells are functionally conserved among land plants.</title>
        <authorList>
            <person name="Honkanen S."/>
            <person name="Jones V.A."/>
            <person name="Morieri G."/>
            <person name="Champion C."/>
            <person name="Hetherington A.J."/>
            <person name="Kelly S."/>
            <person name="Saint-Marcoux D."/>
            <person name="Proust H."/>
            <person name="Prescott H."/>
            <person name="Dolan L."/>
        </authorList>
    </citation>
    <scope>NUCLEOTIDE SEQUENCE [LARGE SCALE GENOMIC DNA]</scope>
    <source>
        <tissue evidence="1">Whole gametophyte</tissue>
    </source>
</reference>
<dbReference type="GO" id="GO:0005634">
    <property type="term" value="C:nucleus"/>
    <property type="evidence" value="ECO:0007669"/>
    <property type="project" value="TreeGrafter"/>
</dbReference>
<dbReference type="InterPro" id="IPR052717">
    <property type="entry name" value="Vacuolar_transposase_reg"/>
</dbReference>
<comment type="caution">
    <text evidence="1">The sequence shown here is derived from an EMBL/GenBank/DDBJ whole genome shotgun (WGS) entry which is preliminary data.</text>
</comment>
<dbReference type="PANTHER" id="PTHR46169">
    <property type="entry name" value="DNA REPLICATION-RELATED ELEMENT FACTOR, ISOFORM A"/>
    <property type="match status" value="1"/>
</dbReference>
<sequence length="403" mass="46400">MDVGCTLDIWTEPLTSIAYMSMTMHYIDAAFKHYARTLQVDQFLEVSHIAVTILKTFKHCIIPFMGEFDSMNMPVKEQIRVTTDHASYNYEEDNLPSKFQRNGCVDHLISTCVLFVLDKWTSIVNNKKSKPYYQFYGNAPAMFDMLNNSKALNTCVKRVELNKQLTPKLKQVEATRWIGILIMTNSIDCEFGSHHETLALRHQEQKMDVIDQPLLHELMVLLEHCDIVDDERVVKYKDGVEVKLPPDSKDLVNIKDFIKDQILENFMLTICMRRQPARKDDRDGSALPFTWMAVASTARKRAVISVVLPRRFINNFSSNNGDDNQDDIDGVPNALTLEILVIAELHVYEAYTLSKSEKMMMKETDDETFRTRILLWWKLKASTWLILARATRSILAVSVASAM</sequence>
<dbReference type="EMBL" id="LVLJ01003342">
    <property type="protein sequence ID" value="OAE21812.1"/>
    <property type="molecule type" value="Genomic_DNA"/>
</dbReference>
<name>A0A176VNB5_MARPO</name>
<organism evidence="1 2">
    <name type="scientific">Marchantia polymorpha subsp. ruderalis</name>
    <dbReference type="NCBI Taxonomy" id="1480154"/>
    <lineage>
        <taxon>Eukaryota</taxon>
        <taxon>Viridiplantae</taxon>
        <taxon>Streptophyta</taxon>
        <taxon>Embryophyta</taxon>
        <taxon>Marchantiophyta</taxon>
        <taxon>Marchantiopsida</taxon>
        <taxon>Marchantiidae</taxon>
        <taxon>Marchantiales</taxon>
        <taxon>Marchantiaceae</taxon>
        <taxon>Marchantia</taxon>
    </lineage>
</organism>
<keyword evidence="2" id="KW-1185">Reference proteome</keyword>
<accession>A0A176VNB5</accession>
<dbReference type="AlphaFoldDB" id="A0A176VNB5"/>
<dbReference type="Proteomes" id="UP000077202">
    <property type="component" value="Unassembled WGS sequence"/>
</dbReference>
<evidence type="ECO:0000313" key="1">
    <source>
        <dbReference type="EMBL" id="OAE21812.1"/>
    </source>
</evidence>
<proteinExistence type="predicted"/>
<evidence type="ECO:0000313" key="2">
    <source>
        <dbReference type="Proteomes" id="UP000077202"/>
    </source>
</evidence>
<gene>
    <name evidence="1" type="ORF">AXG93_2550s1510</name>
</gene>
<dbReference type="GO" id="GO:0006357">
    <property type="term" value="P:regulation of transcription by RNA polymerase II"/>
    <property type="evidence" value="ECO:0007669"/>
    <property type="project" value="TreeGrafter"/>
</dbReference>